<dbReference type="AlphaFoldDB" id="A0A4C1XKN4"/>
<organism evidence="1 2">
    <name type="scientific">Eumeta variegata</name>
    <name type="common">Bagworm moth</name>
    <name type="synonym">Eumeta japonica</name>
    <dbReference type="NCBI Taxonomy" id="151549"/>
    <lineage>
        <taxon>Eukaryota</taxon>
        <taxon>Metazoa</taxon>
        <taxon>Ecdysozoa</taxon>
        <taxon>Arthropoda</taxon>
        <taxon>Hexapoda</taxon>
        <taxon>Insecta</taxon>
        <taxon>Pterygota</taxon>
        <taxon>Neoptera</taxon>
        <taxon>Endopterygota</taxon>
        <taxon>Lepidoptera</taxon>
        <taxon>Glossata</taxon>
        <taxon>Ditrysia</taxon>
        <taxon>Tineoidea</taxon>
        <taxon>Psychidae</taxon>
        <taxon>Oiketicinae</taxon>
        <taxon>Eumeta</taxon>
    </lineage>
</organism>
<gene>
    <name evidence="1" type="ORF">EVAR_46230_1</name>
</gene>
<comment type="caution">
    <text evidence="1">The sequence shown here is derived from an EMBL/GenBank/DDBJ whole genome shotgun (WGS) entry which is preliminary data.</text>
</comment>
<proteinExistence type="predicted"/>
<evidence type="ECO:0000313" key="1">
    <source>
        <dbReference type="EMBL" id="GBP64466.1"/>
    </source>
</evidence>
<dbReference type="Proteomes" id="UP000299102">
    <property type="component" value="Unassembled WGS sequence"/>
</dbReference>
<protein>
    <submittedName>
        <fullName evidence="1">Uncharacterized protein</fullName>
    </submittedName>
</protein>
<accession>A0A4C1XKN4</accession>
<keyword evidence="2" id="KW-1185">Reference proteome</keyword>
<evidence type="ECO:0000313" key="2">
    <source>
        <dbReference type="Proteomes" id="UP000299102"/>
    </source>
</evidence>
<sequence>MTIVQTRNGVSTIETRSLYYAQLIKCERDEARASERHVAFAGRPLRGASVAGRLFYSNNDSFSKLSTLKQQLLARNGVEIGELFLRL</sequence>
<reference evidence="1 2" key="1">
    <citation type="journal article" date="2019" name="Commun. Biol.">
        <title>The bagworm genome reveals a unique fibroin gene that provides high tensile strength.</title>
        <authorList>
            <person name="Kono N."/>
            <person name="Nakamura H."/>
            <person name="Ohtoshi R."/>
            <person name="Tomita M."/>
            <person name="Numata K."/>
            <person name="Arakawa K."/>
        </authorList>
    </citation>
    <scope>NUCLEOTIDE SEQUENCE [LARGE SCALE GENOMIC DNA]</scope>
</reference>
<dbReference type="EMBL" id="BGZK01000898">
    <property type="protein sequence ID" value="GBP64466.1"/>
    <property type="molecule type" value="Genomic_DNA"/>
</dbReference>
<name>A0A4C1XKN4_EUMVA</name>